<dbReference type="AlphaFoldDB" id="A0A246GEG2"/>
<comment type="caution">
    <text evidence="1">The sequence shown here is derived from an EMBL/GenBank/DDBJ whole genome shotgun (WGS) entry which is preliminary data.</text>
</comment>
<sequence length="147" mass="17717">MYKLISEKVDFQISCTDIELIYTETKSKINIEGQTLEQYLDGETYSNIKIIFEKVAEVKCTTLNFYEFNYDEFEILKVDDKIEKVEYWKMNNHNPDSGFYRVDNSEWLQTKHKLYDPTGNLNLKHYLIIGYDSYIEILASRYEYMYE</sequence>
<dbReference type="EMBL" id="MTCY01000001">
    <property type="protein sequence ID" value="OWP79767.1"/>
    <property type="molecule type" value="Genomic_DNA"/>
</dbReference>
<evidence type="ECO:0000313" key="1">
    <source>
        <dbReference type="EMBL" id="OWP79767.1"/>
    </source>
</evidence>
<gene>
    <name evidence="1" type="ORF">BWK62_00605</name>
</gene>
<reference evidence="1 2" key="1">
    <citation type="journal article" date="2017" name="Infect. Genet. Evol.">
        <title>Comparative genome analysis of fish pathogen Flavobacterium columnare reveals extensive sequence diversity within the species.</title>
        <authorList>
            <person name="Kayansamruaj P."/>
            <person name="Dong H.T."/>
            <person name="Hirono I."/>
            <person name="Kondo H."/>
            <person name="Senapin S."/>
            <person name="Rodkhum C."/>
        </authorList>
    </citation>
    <scope>NUCLEOTIDE SEQUENCE [LARGE SCALE GENOMIC DNA]</scope>
    <source>
        <strain evidence="1 2">1214</strain>
    </source>
</reference>
<evidence type="ECO:0000313" key="2">
    <source>
        <dbReference type="Proteomes" id="UP000198034"/>
    </source>
</evidence>
<name>A0A246GEG2_9FLAO</name>
<protein>
    <submittedName>
        <fullName evidence="1">Uncharacterized protein</fullName>
    </submittedName>
</protein>
<accession>A0A246GEG2</accession>
<proteinExistence type="predicted"/>
<dbReference type="Proteomes" id="UP000198034">
    <property type="component" value="Unassembled WGS sequence"/>
</dbReference>
<organism evidence="1 2">
    <name type="scientific">Flavobacterium columnare</name>
    <dbReference type="NCBI Taxonomy" id="996"/>
    <lineage>
        <taxon>Bacteria</taxon>
        <taxon>Pseudomonadati</taxon>
        <taxon>Bacteroidota</taxon>
        <taxon>Flavobacteriia</taxon>
        <taxon>Flavobacteriales</taxon>
        <taxon>Flavobacteriaceae</taxon>
        <taxon>Flavobacterium</taxon>
    </lineage>
</organism>